<name>A0A077P5X4_XENBV</name>
<comment type="caution">
    <text evidence="2">The sequence shown here is derived from an EMBL/GenBank/DDBJ whole genome shotgun (WGS) entry which is preliminary data.</text>
</comment>
<dbReference type="Proteomes" id="UP000028500">
    <property type="component" value="Unassembled WGS sequence"/>
</dbReference>
<dbReference type="OrthoDB" id="9802846at2"/>
<evidence type="ECO:0000313" key="2">
    <source>
        <dbReference type="EMBL" id="CDH19915.1"/>
    </source>
</evidence>
<dbReference type="SUPFAM" id="SSF160719">
    <property type="entry name" value="gpW/gp25-like"/>
    <property type="match status" value="1"/>
</dbReference>
<evidence type="ECO:0000313" key="3">
    <source>
        <dbReference type="Proteomes" id="UP000028500"/>
    </source>
</evidence>
<keyword evidence="3" id="KW-1185">Reference proteome</keyword>
<accession>A0A077P5X4</accession>
<protein>
    <submittedName>
        <fullName evidence="2">Baseplate assembly protein W (GpW)</fullName>
    </submittedName>
</protein>
<reference evidence="2" key="1">
    <citation type="submission" date="2013-07" db="EMBL/GenBank/DDBJ databases">
        <title>Sub-species coevolution in mutualistic symbiosis.</title>
        <authorList>
            <person name="Murfin K."/>
            <person name="Klassen J."/>
            <person name="Lee M."/>
            <person name="Forst S."/>
            <person name="Stock P."/>
            <person name="Goodrich-Blair H."/>
        </authorList>
    </citation>
    <scope>NUCLEOTIDE SEQUENCE [LARGE SCALE GENOMIC DNA]</scope>
    <source>
        <strain evidence="2">Kraussei Quebec</strain>
    </source>
</reference>
<evidence type="ECO:0000259" key="1">
    <source>
        <dbReference type="Pfam" id="PF04965"/>
    </source>
</evidence>
<proteinExistence type="predicted"/>
<dbReference type="Pfam" id="PF04965">
    <property type="entry name" value="GPW_gp25"/>
    <property type="match status" value="1"/>
</dbReference>
<feature type="domain" description="IraD/Gp25-like" evidence="1">
    <location>
        <begin position="18"/>
        <end position="95"/>
    </location>
</feature>
<dbReference type="AlphaFoldDB" id="A0A077P5X4"/>
<dbReference type="RefSeq" id="WP_038248640.1">
    <property type="nucleotide sequence ID" value="NZ_CAWLZI010000220.1"/>
</dbReference>
<organism evidence="2 3">
    <name type="scientific">Xenorhabdus bovienii str. kraussei Quebec</name>
    <dbReference type="NCBI Taxonomy" id="1398203"/>
    <lineage>
        <taxon>Bacteria</taxon>
        <taxon>Pseudomonadati</taxon>
        <taxon>Pseudomonadota</taxon>
        <taxon>Gammaproteobacteria</taxon>
        <taxon>Enterobacterales</taxon>
        <taxon>Morganellaceae</taxon>
        <taxon>Xenorhabdus</taxon>
    </lineage>
</organism>
<dbReference type="HOGENOM" id="CLU_133204_1_2_6"/>
<dbReference type="Gene3D" id="3.10.450.40">
    <property type="match status" value="1"/>
</dbReference>
<dbReference type="InterPro" id="IPR007048">
    <property type="entry name" value="IraD/Gp25-like"/>
</dbReference>
<sequence length="113" mass="12655">MRYLGMNRQTGEQLTDIAHIRQSVSDILLTPIGSRLARRQYGSLLSELIDAPQNAALRLQLMAACYTAIRQWEPRIILTAITVNQGTAGQTTVDIHGYYQPSRDPITFSVPVR</sequence>
<gene>
    <name evidence="2" type="ORF">XBKQ1_2360028</name>
</gene>
<dbReference type="EMBL" id="CBSY010000153">
    <property type="protein sequence ID" value="CDH19915.1"/>
    <property type="molecule type" value="Genomic_DNA"/>
</dbReference>